<dbReference type="EMBL" id="JPRH01000004">
    <property type="protein sequence ID" value="KFF12523.1"/>
    <property type="molecule type" value="Genomic_DNA"/>
</dbReference>
<organism evidence="2 3">
    <name type="scientific">Chryseobacterium soli</name>
    <dbReference type="NCBI Taxonomy" id="445961"/>
    <lineage>
        <taxon>Bacteria</taxon>
        <taxon>Pseudomonadati</taxon>
        <taxon>Bacteroidota</taxon>
        <taxon>Flavobacteriia</taxon>
        <taxon>Flavobacteriales</taxon>
        <taxon>Weeksellaceae</taxon>
        <taxon>Chryseobacterium group</taxon>
        <taxon>Chryseobacterium</taxon>
    </lineage>
</organism>
<feature type="transmembrane region" description="Helical" evidence="1">
    <location>
        <begin position="94"/>
        <end position="117"/>
    </location>
</feature>
<sequence>MDTRKDKILQQFPGHQEDNTIIPEKDLETYEFLYDALEKSPDAGFSLGFSHQVIRKIEAKQQRKVTVKLYSLASVLIAMTLGFSAVFFSEEQCAVLFSMILKYKFAVIFLLAAVSVIQISTRIFSTRELEN</sequence>
<dbReference type="eggNOG" id="ENOG50311EC">
    <property type="taxonomic scope" value="Bacteria"/>
</dbReference>
<feature type="transmembrane region" description="Helical" evidence="1">
    <location>
        <begin position="69"/>
        <end position="88"/>
    </location>
</feature>
<proteinExistence type="predicted"/>
<protein>
    <submittedName>
        <fullName evidence="2">Uncharacterized protein</fullName>
    </submittedName>
</protein>
<comment type="caution">
    <text evidence="2">The sequence shown here is derived from an EMBL/GenBank/DDBJ whole genome shotgun (WGS) entry which is preliminary data.</text>
</comment>
<keyword evidence="1" id="KW-0812">Transmembrane</keyword>
<evidence type="ECO:0000256" key="1">
    <source>
        <dbReference type="SAM" id="Phobius"/>
    </source>
</evidence>
<evidence type="ECO:0000313" key="3">
    <source>
        <dbReference type="Proteomes" id="UP000028705"/>
    </source>
</evidence>
<reference evidence="2 3" key="1">
    <citation type="submission" date="2014-07" db="EMBL/GenBank/DDBJ databases">
        <title>Genome of Chryseobacterium soli DSM 19298.</title>
        <authorList>
            <person name="Stropko S.J."/>
            <person name="Pipes S.E."/>
            <person name="Newman J."/>
        </authorList>
    </citation>
    <scope>NUCLEOTIDE SEQUENCE [LARGE SCALE GENOMIC DNA]</scope>
    <source>
        <strain evidence="2 3">DSM 19298</strain>
    </source>
</reference>
<name>A0A086A759_9FLAO</name>
<dbReference type="Proteomes" id="UP000028705">
    <property type="component" value="Unassembled WGS sequence"/>
</dbReference>
<keyword evidence="3" id="KW-1185">Reference proteome</keyword>
<dbReference type="OrthoDB" id="1263685at2"/>
<accession>A0A086A759</accession>
<evidence type="ECO:0000313" key="2">
    <source>
        <dbReference type="EMBL" id="KFF12523.1"/>
    </source>
</evidence>
<dbReference type="STRING" id="445961.IW15_13405"/>
<gene>
    <name evidence="2" type="ORF">IW15_13405</name>
</gene>
<keyword evidence="1" id="KW-0472">Membrane</keyword>
<dbReference type="RefSeq" id="WP_034711767.1">
    <property type="nucleotide sequence ID" value="NZ_JPRH01000004.1"/>
</dbReference>
<dbReference type="AlphaFoldDB" id="A0A086A759"/>
<keyword evidence="1" id="KW-1133">Transmembrane helix</keyword>